<dbReference type="Gene3D" id="1.20.1250.20">
    <property type="entry name" value="MFS general substrate transporter like domains"/>
    <property type="match status" value="1"/>
</dbReference>
<evidence type="ECO:0000256" key="4">
    <source>
        <dbReference type="ARBA" id="ARBA00022692"/>
    </source>
</evidence>
<evidence type="ECO:0000313" key="9">
    <source>
        <dbReference type="EMBL" id="KAB2805340.1"/>
    </source>
</evidence>
<keyword evidence="2" id="KW-0813">Transport</keyword>
<evidence type="ECO:0000256" key="7">
    <source>
        <dbReference type="SAM" id="Phobius"/>
    </source>
</evidence>
<keyword evidence="6 7" id="KW-0472">Membrane</keyword>
<dbReference type="InterPro" id="IPR050171">
    <property type="entry name" value="MFS_Transporters"/>
</dbReference>
<evidence type="ECO:0000259" key="8">
    <source>
        <dbReference type="PROSITE" id="PS50850"/>
    </source>
</evidence>
<feature type="domain" description="Major facilitator superfamily (MFS) profile" evidence="8">
    <location>
        <begin position="18"/>
        <end position="400"/>
    </location>
</feature>
<protein>
    <submittedName>
        <fullName evidence="9">MFS transporter</fullName>
    </submittedName>
</protein>
<name>A0A6N6RIS2_9FLAO</name>
<dbReference type="PANTHER" id="PTHR23517:SF3">
    <property type="entry name" value="INTEGRAL MEMBRANE TRANSPORT PROTEIN"/>
    <property type="match status" value="1"/>
</dbReference>
<feature type="transmembrane region" description="Helical" evidence="7">
    <location>
        <begin position="82"/>
        <end position="102"/>
    </location>
</feature>
<dbReference type="SUPFAM" id="SSF103473">
    <property type="entry name" value="MFS general substrate transporter"/>
    <property type="match status" value="1"/>
</dbReference>
<dbReference type="AlphaFoldDB" id="A0A6N6RIS2"/>
<evidence type="ECO:0000256" key="6">
    <source>
        <dbReference type="ARBA" id="ARBA00023136"/>
    </source>
</evidence>
<comment type="caution">
    <text evidence="9">The sequence shown here is derived from an EMBL/GenBank/DDBJ whole genome shotgun (WGS) entry which is preliminary data.</text>
</comment>
<organism evidence="9 10">
    <name type="scientific">Phaeocystidibacter luteus</name>
    <dbReference type="NCBI Taxonomy" id="911197"/>
    <lineage>
        <taxon>Bacteria</taxon>
        <taxon>Pseudomonadati</taxon>
        <taxon>Bacteroidota</taxon>
        <taxon>Flavobacteriia</taxon>
        <taxon>Flavobacteriales</taxon>
        <taxon>Phaeocystidibacteraceae</taxon>
        <taxon>Phaeocystidibacter</taxon>
    </lineage>
</organism>
<dbReference type="InterPro" id="IPR020846">
    <property type="entry name" value="MFS_dom"/>
</dbReference>
<dbReference type="RefSeq" id="WP_151668477.1">
    <property type="nucleotide sequence ID" value="NZ_WBVO01000016.1"/>
</dbReference>
<dbReference type="OrthoDB" id="5379144at2"/>
<dbReference type="PANTHER" id="PTHR23517">
    <property type="entry name" value="RESISTANCE PROTEIN MDTM, PUTATIVE-RELATED-RELATED"/>
    <property type="match status" value="1"/>
</dbReference>
<keyword evidence="3" id="KW-1003">Cell membrane</keyword>
<feature type="transmembrane region" description="Helical" evidence="7">
    <location>
        <begin position="313"/>
        <end position="334"/>
    </location>
</feature>
<feature type="transmembrane region" description="Helical" evidence="7">
    <location>
        <begin position="257"/>
        <end position="276"/>
    </location>
</feature>
<dbReference type="GO" id="GO:0022857">
    <property type="term" value="F:transmembrane transporter activity"/>
    <property type="evidence" value="ECO:0007669"/>
    <property type="project" value="InterPro"/>
</dbReference>
<comment type="subcellular location">
    <subcellularLocation>
        <location evidence="1">Cell membrane</location>
        <topology evidence="1">Multi-pass membrane protein</topology>
    </subcellularLocation>
</comment>
<evidence type="ECO:0000313" key="10">
    <source>
        <dbReference type="Proteomes" id="UP000468650"/>
    </source>
</evidence>
<evidence type="ECO:0000256" key="5">
    <source>
        <dbReference type="ARBA" id="ARBA00022989"/>
    </source>
</evidence>
<reference evidence="9 10" key="1">
    <citation type="submission" date="2019-09" db="EMBL/GenBank/DDBJ databases">
        <title>Genomes of family Cryomorphaceae.</title>
        <authorList>
            <person name="Bowman J.P."/>
        </authorList>
    </citation>
    <scope>NUCLEOTIDE SEQUENCE [LARGE SCALE GENOMIC DNA]</scope>
    <source>
        <strain evidence="9 10">LMG 25704</strain>
    </source>
</reference>
<dbReference type="InterPro" id="IPR011701">
    <property type="entry name" value="MFS"/>
</dbReference>
<dbReference type="Pfam" id="PF07690">
    <property type="entry name" value="MFS_1"/>
    <property type="match status" value="1"/>
</dbReference>
<proteinExistence type="predicted"/>
<accession>A0A6N6RIS2</accession>
<dbReference type="PROSITE" id="PS50850">
    <property type="entry name" value="MFS"/>
    <property type="match status" value="1"/>
</dbReference>
<feature type="transmembrane region" description="Helical" evidence="7">
    <location>
        <begin position="376"/>
        <end position="396"/>
    </location>
</feature>
<feature type="transmembrane region" description="Helical" evidence="7">
    <location>
        <begin position="288"/>
        <end position="307"/>
    </location>
</feature>
<evidence type="ECO:0000256" key="2">
    <source>
        <dbReference type="ARBA" id="ARBA00022448"/>
    </source>
</evidence>
<evidence type="ECO:0000256" key="1">
    <source>
        <dbReference type="ARBA" id="ARBA00004651"/>
    </source>
</evidence>
<feature type="transmembrane region" description="Helical" evidence="7">
    <location>
        <begin position="20"/>
        <end position="44"/>
    </location>
</feature>
<evidence type="ECO:0000256" key="3">
    <source>
        <dbReference type="ARBA" id="ARBA00022475"/>
    </source>
</evidence>
<keyword evidence="4 7" id="KW-0812">Transmembrane</keyword>
<dbReference type="EMBL" id="WBVO01000016">
    <property type="protein sequence ID" value="KAB2805340.1"/>
    <property type="molecule type" value="Genomic_DNA"/>
</dbReference>
<feature type="transmembrane region" description="Helical" evidence="7">
    <location>
        <begin position="221"/>
        <end position="245"/>
    </location>
</feature>
<feature type="transmembrane region" description="Helical" evidence="7">
    <location>
        <begin position="145"/>
        <end position="165"/>
    </location>
</feature>
<sequence>MKAILRLYRDSFSGLSTPTWILSLVMLINRSGAMVIPFMSLYLIEDLGFTEKQTGNILMFYGLGAVTGTLTGGFLTDKIGHYRVQLGSLVVTGLYFFVMPYLTTYQNVIIGVFMLSAIADTIRPANGASIAYYARKENITKAFSLNRLAINLGYSIGPAIGGVLAGLSYSYLFYADGFTCIIAGIVFGLYFRNLRKGEDAERKSNAETGAKGKSPYRDWPFLIFCISNTAFAIVFFQILSTLPLYYREIYEFQESSVGLMLAVNGLFIFALEMVIVHVWGEKVKMRHFLVAGAVLAGLSFVMLNFYFAIWWIVIAMVVLSFSEIFAMPFAVAFVSNRADSASRGKYMGLFTFSYATAHIVAPKMGMTLIADFGFSTLFWVLGSIAALSATGFYFSAKWMKA</sequence>
<gene>
    <name evidence="9" type="ORF">F8C67_13910</name>
</gene>
<keyword evidence="5 7" id="KW-1133">Transmembrane helix</keyword>
<dbReference type="Proteomes" id="UP000468650">
    <property type="component" value="Unassembled WGS sequence"/>
</dbReference>
<feature type="transmembrane region" description="Helical" evidence="7">
    <location>
        <begin position="171"/>
        <end position="191"/>
    </location>
</feature>
<dbReference type="InterPro" id="IPR036259">
    <property type="entry name" value="MFS_trans_sf"/>
</dbReference>
<feature type="transmembrane region" description="Helical" evidence="7">
    <location>
        <begin position="346"/>
        <end position="370"/>
    </location>
</feature>
<dbReference type="GO" id="GO:0005886">
    <property type="term" value="C:plasma membrane"/>
    <property type="evidence" value="ECO:0007669"/>
    <property type="project" value="UniProtKB-SubCell"/>
</dbReference>
<feature type="transmembrane region" description="Helical" evidence="7">
    <location>
        <begin position="56"/>
        <end position="75"/>
    </location>
</feature>
<keyword evidence="10" id="KW-1185">Reference proteome</keyword>